<dbReference type="AlphaFoldDB" id="A0A7C3V797"/>
<gene>
    <name evidence="1" type="ORF">ENW96_04820</name>
</gene>
<proteinExistence type="predicted"/>
<sequence length="152" mass="16243">MSGYGTYDKFPLLESLKDANQTAIAVNATTGDKITFTARQPMMVVGFGLEISTTYADMGTTAQVVFLDKRVTHNSDTGRVELAAITLATGYADGHVYLKKITATKLDVGQQLVVEQKVQGAGGGGLAGACIPFILWYPRAEVAGHQSYLHEV</sequence>
<reference evidence="1" key="1">
    <citation type="journal article" date="2020" name="mSystems">
        <title>Genome- and Community-Level Interaction Insights into Carbon Utilization and Element Cycling Functions of Hydrothermarchaeota in Hydrothermal Sediment.</title>
        <authorList>
            <person name="Zhou Z."/>
            <person name="Liu Y."/>
            <person name="Xu W."/>
            <person name="Pan J."/>
            <person name="Luo Z.H."/>
            <person name="Li M."/>
        </authorList>
    </citation>
    <scope>NUCLEOTIDE SEQUENCE [LARGE SCALE GENOMIC DNA]</scope>
    <source>
        <strain evidence="1">SpSt-897</strain>
    </source>
</reference>
<dbReference type="EMBL" id="DTMF01000128">
    <property type="protein sequence ID" value="HGF33700.1"/>
    <property type="molecule type" value="Genomic_DNA"/>
</dbReference>
<name>A0A7C3V797_9BACT</name>
<protein>
    <submittedName>
        <fullName evidence="1">Uncharacterized protein</fullName>
    </submittedName>
</protein>
<organism evidence="1">
    <name type="scientific">Desulfobacca acetoxidans</name>
    <dbReference type="NCBI Taxonomy" id="60893"/>
    <lineage>
        <taxon>Bacteria</taxon>
        <taxon>Pseudomonadati</taxon>
        <taxon>Thermodesulfobacteriota</taxon>
        <taxon>Desulfobaccia</taxon>
        <taxon>Desulfobaccales</taxon>
        <taxon>Desulfobaccaceae</taxon>
        <taxon>Desulfobacca</taxon>
    </lineage>
</organism>
<comment type="caution">
    <text evidence="1">The sequence shown here is derived from an EMBL/GenBank/DDBJ whole genome shotgun (WGS) entry which is preliminary data.</text>
</comment>
<accession>A0A7C3V797</accession>
<evidence type="ECO:0000313" key="1">
    <source>
        <dbReference type="EMBL" id="HGF33700.1"/>
    </source>
</evidence>